<accession>A0ABU1X121</accession>
<reference evidence="1 2" key="1">
    <citation type="submission" date="2023-07" db="EMBL/GenBank/DDBJ databases">
        <title>Sorghum-associated microbial communities from plants grown in Nebraska, USA.</title>
        <authorList>
            <person name="Schachtman D."/>
        </authorList>
    </citation>
    <scope>NUCLEOTIDE SEQUENCE [LARGE SCALE GENOMIC DNA]</scope>
    <source>
        <strain evidence="1 2">4256</strain>
    </source>
</reference>
<organism evidence="1 2">
    <name type="scientific">Sphingobium xenophagum</name>
    <dbReference type="NCBI Taxonomy" id="121428"/>
    <lineage>
        <taxon>Bacteria</taxon>
        <taxon>Pseudomonadati</taxon>
        <taxon>Pseudomonadota</taxon>
        <taxon>Alphaproteobacteria</taxon>
        <taxon>Sphingomonadales</taxon>
        <taxon>Sphingomonadaceae</taxon>
        <taxon>Sphingobium</taxon>
    </lineage>
</organism>
<dbReference type="Proteomes" id="UP001267638">
    <property type="component" value="Unassembled WGS sequence"/>
</dbReference>
<name>A0ABU1X121_SPHXE</name>
<evidence type="ECO:0000313" key="2">
    <source>
        <dbReference type="Proteomes" id="UP001267638"/>
    </source>
</evidence>
<comment type="caution">
    <text evidence="1">The sequence shown here is derived from an EMBL/GenBank/DDBJ whole genome shotgun (WGS) entry which is preliminary data.</text>
</comment>
<keyword evidence="2" id="KW-1185">Reference proteome</keyword>
<protein>
    <submittedName>
        <fullName evidence="1">Uncharacterized protein</fullName>
    </submittedName>
</protein>
<dbReference type="EMBL" id="JAVDWV010000008">
    <property type="protein sequence ID" value="MDR7155270.1"/>
    <property type="molecule type" value="Genomic_DNA"/>
</dbReference>
<proteinExistence type="predicted"/>
<gene>
    <name evidence="1" type="ORF">J2W40_002092</name>
</gene>
<sequence>MNPEKFPYRKASFCALALSTDLFARGERII</sequence>
<evidence type="ECO:0000313" key="1">
    <source>
        <dbReference type="EMBL" id="MDR7155270.1"/>
    </source>
</evidence>